<dbReference type="Proteomes" id="UP000800093">
    <property type="component" value="Unassembled WGS sequence"/>
</dbReference>
<comment type="caution">
    <text evidence="1">The sequence shown here is derived from an EMBL/GenBank/DDBJ whole genome shotgun (WGS) entry which is preliminary data.</text>
</comment>
<gene>
    <name evidence="1" type="ORF">CC78DRAFT_616815</name>
</gene>
<sequence length="446" mass="48618">MGIPVAQFCWTSMRRCIKPLKTWSIQDHLTDISPIIRILSFLPKSGTTIAMEDETVSPTAAGACALAEVGRVLSQLASALAGGSYSYPSTPKGLRLSIKNSARALLGSTSTFLAYQKRKGTRCRPRVLMDATCRVASCEVRGGMVFHTRLVSRSWGITFASATERANWYSSISAMFSPVLSISSFAFAALPSHYFSEWRWALTKGHIQKGPTFNEKNEQGEAGLCLRTPRQFPSTQTGVFTETTTMQLRSPLLLLVTVFLAVQNLASNALALPWPISPRQASLYQLSPHRFDQQSPPTHHHHKRGLPGAVYICTDKRFSGNCAWQPPSSDCRIVGTGDLAPESIGPDPGGFCALYSSQECSESLIQTLRFPGLASGVPEFGSLRCWADETDETISGLTAMGQGDVDARLAGGVGSARRKEVESAVEEMQKDGFREGMIGLNKKEYY</sequence>
<name>A0A9P4K948_9PLEO</name>
<dbReference type="AlphaFoldDB" id="A0A9P4K948"/>
<protein>
    <submittedName>
        <fullName evidence="1">Uncharacterized protein</fullName>
    </submittedName>
</protein>
<dbReference type="OrthoDB" id="2910287at2759"/>
<organism evidence="1 2">
    <name type="scientific">Lojkania enalia</name>
    <dbReference type="NCBI Taxonomy" id="147567"/>
    <lineage>
        <taxon>Eukaryota</taxon>
        <taxon>Fungi</taxon>
        <taxon>Dikarya</taxon>
        <taxon>Ascomycota</taxon>
        <taxon>Pezizomycotina</taxon>
        <taxon>Dothideomycetes</taxon>
        <taxon>Pleosporomycetidae</taxon>
        <taxon>Pleosporales</taxon>
        <taxon>Pleosporales incertae sedis</taxon>
        <taxon>Lojkania</taxon>
    </lineage>
</organism>
<evidence type="ECO:0000313" key="1">
    <source>
        <dbReference type="EMBL" id="KAF2264391.1"/>
    </source>
</evidence>
<dbReference type="EMBL" id="ML986616">
    <property type="protein sequence ID" value="KAF2264391.1"/>
    <property type="molecule type" value="Genomic_DNA"/>
</dbReference>
<evidence type="ECO:0000313" key="2">
    <source>
        <dbReference type="Proteomes" id="UP000800093"/>
    </source>
</evidence>
<keyword evidence="2" id="KW-1185">Reference proteome</keyword>
<accession>A0A9P4K948</accession>
<proteinExistence type="predicted"/>
<reference evidence="2" key="1">
    <citation type="journal article" date="2020" name="Stud. Mycol.">
        <title>101 Dothideomycetes genomes: A test case for predicting lifestyles and emergence of pathogens.</title>
        <authorList>
            <person name="Haridas S."/>
            <person name="Albert R."/>
            <person name="Binder M."/>
            <person name="Bloem J."/>
            <person name="LaButti K."/>
            <person name="Salamov A."/>
            <person name="Andreopoulos B."/>
            <person name="Baker S."/>
            <person name="Barry K."/>
            <person name="Bills G."/>
            <person name="Bluhm B."/>
            <person name="Cannon C."/>
            <person name="Castanera R."/>
            <person name="Culley D."/>
            <person name="Daum C."/>
            <person name="Ezra D."/>
            <person name="Gonzalez J."/>
            <person name="Henrissat B."/>
            <person name="Kuo A."/>
            <person name="Liang C."/>
            <person name="Lipzen A."/>
            <person name="Lutzoni F."/>
            <person name="Magnuson J."/>
            <person name="Mondo S."/>
            <person name="Nolan M."/>
            <person name="Ohm R."/>
            <person name="Pangilinan J."/>
            <person name="Park H.-J."/>
            <person name="Ramirez L."/>
            <person name="Alfaro M."/>
            <person name="Sun H."/>
            <person name="Tritt A."/>
            <person name="Yoshinaga Y."/>
            <person name="Zwiers L.-H."/>
            <person name="Turgeon B."/>
            <person name="Goodwin S."/>
            <person name="Spatafora J."/>
            <person name="Crous P."/>
            <person name="Grigoriev I."/>
        </authorList>
    </citation>
    <scope>NUCLEOTIDE SEQUENCE [LARGE SCALE GENOMIC DNA]</scope>
    <source>
        <strain evidence="2">CBS 304.66</strain>
    </source>
</reference>